<proteinExistence type="predicted"/>
<evidence type="ECO:0000313" key="3">
    <source>
        <dbReference type="Proteomes" id="UP000887577"/>
    </source>
</evidence>
<name>A0A914ZAL3_9BILA</name>
<dbReference type="Proteomes" id="UP000887577">
    <property type="component" value="Unplaced"/>
</dbReference>
<protein>
    <submittedName>
        <fullName evidence="4">LapB rubredoxin metal binding domain-containing protein</fullName>
    </submittedName>
</protein>
<keyword evidence="3" id="KW-1185">Reference proteome</keyword>
<organism evidence="3 4">
    <name type="scientific">Panagrolaimus superbus</name>
    <dbReference type="NCBI Taxonomy" id="310955"/>
    <lineage>
        <taxon>Eukaryota</taxon>
        <taxon>Metazoa</taxon>
        <taxon>Ecdysozoa</taxon>
        <taxon>Nematoda</taxon>
        <taxon>Chromadorea</taxon>
        <taxon>Rhabditida</taxon>
        <taxon>Tylenchina</taxon>
        <taxon>Panagrolaimomorpha</taxon>
        <taxon>Panagrolaimoidea</taxon>
        <taxon>Panagrolaimidae</taxon>
        <taxon>Panagrolaimus</taxon>
    </lineage>
</organism>
<keyword evidence="1" id="KW-0479">Metal-binding</keyword>
<feature type="domain" description="LapB rubredoxin metal binding" evidence="2">
    <location>
        <begin position="102"/>
        <end position="129"/>
    </location>
</feature>
<evidence type="ECO:0000256" key="1">
    <source>
        <dbReference type="ARBA" id="ARBA00022723"/>
    </source>
</evidence>
<dbReference type="Pfam" id="PF18073">
    <property type="entry name" value="Zn_ribbon_LapB"/>
    <property type="match status" value="1"/>
</dbReference>
<dbReference type="AlphaFoldDB" id="A0A914ZAL3"/>
<dbReference type="GO" id="GO:0046872">
    <property type="term" value="F:metal ion binding"/>
    <property type="evidence" value="ECO:0007669"/>
    <property type="project" value="UniProtKB-KW"/>
</dbReference>
<reference evidence="4" key="1">
    <citation type="submission" date="2022-11" db="UniProtKB">
        <authorList>
            <consortium name="WormBaseParasite"/>
        </authorList>
    </citation>
    <scope>IDENTIFICATION</scope>
</reference>
<dbReference type="InterPro" id="IPR041166">
    <property type="entry name" value="Rubredoxin_2"/>
</dbReference>
<evidence type="ECO:0000313" key="4">
    <source>
        <dbReference type="WBParaSite" id="PSU_v2.g8809.t1"/>
    </source>
</evidence>
<evidence type="ECO:0000259" key="2">
    <source>
        <dbReference type="Pfam" id="PF18073"/>
    </source>
</evidence>
<accession>A0A914ZAL3</accession>
<dbReference type="WBParaSite" id="PSU_v2.g8809.t1">
    <property type="protein sequence ID" value="PSU_v2.g8809.t1"/>
    <property type="gene ID" value="PSU_v2.g8809"/>
</dbReference>
<sequence>MLQTCYQQLGKTAEWAEFLQRAVEENTGADAELMLADIIEARDGSEAAQVYITRQLQRHPTMRVFHKLMDYHLNEAEEGRAKESLMVLRDMVGEKVRSKPRYRCQKCGFTAYTLYWHCPSCRAWSTIKPIRGLDGL</sequence>